<evidence type="ECO:0000313" key="3">
    <source>
        <dbReference type="Proteomes" id="UP000027931"/>
    </source>
</evidence>
<evidence type="ECO:0008006" key="4">
    <source>
        <dbReference type="Google" id="ProtNLM"/>
    </source>
</evidence>
<keyword evidence="1" id="KW-0175">Coiled coil</keyword>
<accession>A0A074LX96</accession>
<gene>
    <name evidence="2" type="ORF">EL26_03990</name>
</gene>
<dbReference type="Proteomes" id="UP000027931">
    <property type="component" value="Unassembled WGS sequence"/>
</dbReference>
<feature type="coiled-coil region" evidence="1">
    <location>
        <begin position="294"/>
        <end position="444"/>
    </location>
</feature>
<dbReference type="STRING" id="1157490.EL26_03990"/>
<dbReference type="eggNOG" id="COG1196">
    <property type="taxonomic scope" value="Bacteria"/>
</dbReference>
<evidence type="ECO:0000256" key="1">
    <source>
        <dbReference type="SAM" id="Coils"/>
    </source>
</evidence>
<proteinExistence type="predicted"/>
<keyword evidence="3" id="KW-1185">Reference proteome</keyword>
<name>A0A074LX96_9BACL</name>
<dbReference type="OrthoDB" id="9815057at2"/>
<dbReference type="EMBL" id="JMIR01000003">
    <property type="protein sequence ID" value="KEO84688.1"/>
    <property type="molecule type" value="Genomic_DNA"/>
</dbReference>
<organism evidence="2 3">
    <name type="scientific">Tumebacillus flagellatus</name>
    <dbReference type="NCBI Taxonomy" id="1157490"/>
    <lineage>
        <taxon>Bacteria</taxon>
        <taxon>Bacillati</taxon>
        <taxon>Bacillota</taxon>
        <taxon>Bacilli</taxon>
        <taxon>Bacillales</taxon>
        <taxon>Alicyclobacillaceae</taxon>
        <taxon>Tumebacillus</taxon>
    </lineage>
</organism>
<feature type="coiled-coil region" evidence="1">
    <location>
        <begin position="1016"/>
        <end position="1057"/>
    </location>
</feature>
<comment type="caution">
    <text evidence="2">The sequence shown here is derived from an EMBL/GenBank/DDBJ whole genome shotgun (WGS) entry which is preliminary data.</text>
</comment>
<evidence type="ECO:0000313" key="2">
    <source>
        <dbReference type="EMBL" id="KEO84688.1"/>
    </source>
</evidence>
<reference evidence="2 3" key="1">
    <citation type="journal article" date="2013" name="Int. J. Syst. Evol. Microbiol.">
        <title>Tumebacillus flagellatus sp. nov., an alpha-amylase/pullulanase-producing bacterium isolated from cassava wastewater.</title>
        <authorList>
            <person name="Wang Q."/>
            <person name="Xie N."/>
            <person name="Qin Y."/>
            <person name="Shen N."/>
            <person name="Zhu J."/>
            <person name="Mi H."/>
            <person name="Huang R."/>
        </authorList>
    </citation>
    <scope>NUCLEOTIDE SEQUENCE [LARGE SCALE GENOMIC DNA]</scope>
    <source>
        <strain evidence="2 3">GST4</strain>
    </source>
</reference>
<sequence length="1495" mass="171316">MPSINRIRLVNIQYDKGGKQYADELFKLHGKNTLINLANGGGKTLWLQLVMQTQLPGGNMGSRRMVDLLAHERYTGHILVEWKLDSAGGEREFLLTGFCFTKAADEEGELKYFTYAHPYRIGDELSIAKMPLVADGKVIGYGDYYNFLRKESGVQTFSQHDRRKYIQHLAQYHIYEKEWLSIRTTNGSEGGMDGFFARSKTEQSLLENLLIPTVDQALFQDDNEAQDLANSFLKYKDKLLRIPQIEKNLEEFQEIESAGRSVVDKVAAYSDAQKVRTTLEGQLVFVKSRLQEMVGEREEEAAALTEVVQALKEQIREEEFKQASLDVNALQAEYRAAERKLGDLAVRLQELEEQETTAEKNVRLHRAIPKFLQIKELEKRLARDRETLAGLDMQNEDLLLEAASYRGQFLTLWQEKLDSLQAELKAKQAERESWKQAEADAEKEHDRIAGLLNELSKSGGELENWFKQFEKQKAAVRDALGDEIAEAPAAERDQLKWQELEGNKVVRETEAQVEAWDAEIESAQKQIESEREELRKAVRDQDKLEGKIELFEAERSKLAARLELVDLAREDLHASRADLELKLTEKREAYASEYNKLAAKKGALEEKKALLSNADYYVPSQELLRFQSVLSDWGIEALLGSQWLQAQDPTAREHHVRSNPMLPYALLLTEADMRKLRDPRLDWEGVYLESLIPLLMIPEGSKSISSNGNHEQEMIPQGEVSSRGDRAEGTGALVSLGTDTAYVSLHGGYSPFLSQEALDRRRTALETEMASLFETMDVVEKSRRHIEGVADDLLRFFETYKKNPMPDWQTKRDALHRKITDKNTTIETLTTRVTDLRTQITDAKKTVKDTQETLASLRDKLRVLDLLANLAGELPDREASRKTQQEQEAMLQADLKEQSRIRHDARDQENRLIPAVYALETEEASLQKAREQYLGRDADTPAPLPPEEGLTYDAVCGKLESLDGLLAQKSVGRDELLRLIQNHEESIKLNQAYIDEQEITPNELAAHTTLPPASELTFWETKLKESRAEQKDLETERTDLQADQKKIEGKIETEEKKVKKDFDRAPHLFDETADLAALRDSLKQLLSDLWNQRKINEQALDEIQTNREEAKSLLQKTETLLSAYSIERDPLDLAEDRAAKLESEPTAIVNELDKGLQRTSKQTEERRREMEDEFFRFERSIDKYESKIVQKFIRSVIDSKAEGDMADIEQVRPVFEKCFEMMKLYVEKAHLERQELEEAKVELVHRCLQHAERVYDNLKSIAQYTKIDYRGKKVQAIDIQLKDKWEPGVGLKLMSQYLHALTEELQQKSAKGEDEDDIEKWLTVKLSSKHLLNVVAPISEARIKVFKPQQVPGEKVRYDHWSEIMKWSGGEQYTGCFAMFIAVLSYLRAKMSGLDNASKVLLADNPFGVVSSPHLLQVIFQLARVNRVQMICLSDHNKQSIYDLFEVVYSLKLVAAMGRSVIQSSERRPESVMEAGFYEIDFDQELETEQKTLLL</sequence>
<feature type="coiled-coil region" evidence="1">
    <location>
        <begin position="826"/>
        <end position="860"/>
    </location>
</feature>
<protein>
    <recommendedName>
        <fullName evidence="4">Chromosome segregation ATPase</fullName>
    </recommendedName>
</protein>
<dbReference type="RefSeq" id="WP_038084638.1">
    <property type="nucleotide sequence ID" value="NZ_JMIR01000003.1"/>
</dbReference>
<feature type="coiled-coil region" evidence="1">
    <location>
        <begin position="1153"/>
        <end position="1187"/>
    </location>
</feature>
<feature type="coiled-coil region" evidence="1">
    <location>
        <begin position="506"/>
        <end position="561"/>
    </location>
</feature>